<proteinExistence type="predicted"/>
<evidence type="ECO:0000313" key="3">
    <source>
        <dbReference type="Proteomes" id="UP000028980"/>
    </source>
</evidence>
<gene>
    <name evidence="2" type="ORF">JCM19296_1855</name>
</gene>
<sequence>MYTSDIINFGKDGNTMDWVIVNDGVMGGLSQSTAVSYDNYVLFSGTTSLKNNGGFASYRSPYGLIILKIIKPLK</sequence>
<evidence type="ECO:0000259" key="1">
    <source>
        <dbReference type="Pfam" id="PF08547"/>
    </source>
</evidence>
<dbReference type="InterPro" id="IPR013857">
    <property type="entry name" value="NADH-UbQ_OxRdtase-assoc_prot30"/>
</dbReference>
<comment type="caution">
    <text evidence="2">The sequence shown here is derived from an EMBL/GenBank/DDBJ whole genome shotgun (WGS) entry which is preliminary data.</text>
</comment>
<dbReference type="EMBL" id="BBLG01000003">
    <property type="protein sequence ID" value="GAK76258.1"/>
    <property type="molecule type" value="Genomic_DNA"/>
</dbReference>
<evidence type="ECO:0000313" key="2">
    <source>
        <dbReference type="EMBL" id="GAK76258.1"/>
    </source>
</evidence>
<dbReference type="Pfam" id="PF08547">
    <property type="entry name" value="CIA30"/>
    <property type="match status" value="1"/>
</dbReference>
<dbReference type="Proteomes" id="UP000028980">
    <property type="component" value="Unassembled WGS sequence"/>
</dbReference>
<reference evidence="2 3" key="1">
    <citation type="journal article" date="2014" name="Genome Announc.">
        <title>Draft Genome Sequences of Marine Flavobacterium Nonlabens Strains NR17, NR24, NR27, NR32, NR33, and Ara13.</title>
        <authorList>
            <person name="Nakanishi M."/>
            <person name="Meirelles P."/>
            <person name="Suzuki R."/>
            <person name="Takatani N."/>
            <person name="Mino S."/>
            <person name="Suda W."/>
            <person name="Oshima K."/>
            <person name="Hattori M."/>
            <person name="Ohkuma M."/>
            <person name="Hosokawa M."/>
            <person name="Miyashita K."/>
            <person name="Thompson F.L."/>
            <person name="Niwa A."/>
            <person name="Sawabe T."/>
            <person name="Sawabe T."/>
        </authorList>
    </citation>
    <scope>NUCLEOTIDE SEQUENCE [LARGE SCALE GENOMIC DNA]</scope>
    <source>
        <strain evidence="3">JCM19296</strain>
    </source>
</reference>
<organism evidence="2 3">
    <name type="scientific">Nonlabens ulvanivorans</name>
    <name type="common">Persicivirga ulvanivorans</name>
    <dbReference type="NCBI Taxonomy" id="906888"/>
    <lineage>
        <taxon>Bacteria</taxon>
        <taxon>Pseudomonadati</taxon>
        <taxon>Bacteroidota</taxon>
        <taxon>Flavobacteriia</taxon>
        <taxon>Flavobacteriales</taxon>
        <taxon>Flavobacteriaceae</taxon>
        <taxon>Nonlabens</taxon>
    </lineage>
</organism>
<feature type="domain" description="NADH:ubiquinone oxidoreductase intermediate-associated protein 30" evidence="1">
    <location>
        <begin position="8"/>
        <end position="60"/>
    </location>
</feature>
<name>A0A081DBG2_NONUL</name>
<dbReference type="InterPro" id="IPR008979">
    <property type="entry name" value="Galactose-bd-like_sf"/>
</dbReference>
<dbReference type="SUPFAM" id="SSF49785">
    <property type="entry name" value="Galactose-binding domain-like"/>
    <property type="match status" value="1"/>
</dbReference>
<dbReference type="AlphaFoldDB" id="A0A081DBG2"/>
<accession>A0A081DBG2</accession>
<protein>
    <recommendedName>
        <fullName evidence="1">NADH:ubiquinone oxidoreductase intermediate-associated protein 30 domain-containing protein</fullName>
    </recommendedName>
</protein>